<comment type="caution">
    <text evidence="2">The sequence shown here is derived from an EMBL/GenBank/DDBJ whole genome shotgun (WGS) entry which is preliminary data.</text>
</comment>
<accession>A0A8T1TZK9</accession>
<sequence length="84" mass="9426">MEIAQHQYQAADENRLVRARMHGVAVALFLNVSGFRDTQELPTYSLRTPFREPRDLGTPDLAQDMEDENHADTAEATSALLAKL</sequence>
<evidence type="ECO:0000313" key="2">
    <source>
        <dbReference type="EMBL" id="KAG6951904.1"/>
    </source>
</evidence>
<evidence type="ECO:0000256" key="1">
    <source>
        <dbReference type="SAM" id="MobiDB-lite"/>
    </source>
</evidence>
<reference evidence="2" key="1">
    <citation type="submission" date="2021-01" db="EMBL/GenBank/DDBJ databases">
        <title>Phytophthora aleatoria, a newly-described species from Pinus radiata is distinct from Phytophthora cactorum isolates based on comparative genomics.</title>
        <authorList>
            <person name="Mcdougal R."/>
            <person name="Panda P."/>
            <person name="Williams N."/>
            <person name="Studholme D.J."/>
        </authorList>
    </citation>
    <scope>NUCLEOTIDE SEQUENCE</scope>
    <source>
        <strain evidence="2">NZFS 3830</strain>
    </source>
</reference>
<name>A0A8T1TZK9_9STRA</name>
<protein>
    <submittedName>
        <fullName evidence="2">Uncharacterized protein</fullName>
    </submittedName>
</protein>
<organism evidence="2 3">
    <name type="scientific">Phytophthora cactorum</name>
    <dbReference type="NCBI Taxonomy" id="29920"/>
    <lineage>
        <taxon>Eukaryota</taxon>
        <taxon>Sar</taxon>
        <taxon>Stramenopiles</taxon>
        <taxon>Oomycota</taxon>
        <taxon>Peronosporomycetes</taxon>
        <taxon>Peronosporales</taxon>
        <taxon>Peronosporaceae</taxon>
        <taxon>Phytophthora</taxon>
    </lineage>
</organism>
<feature type="region of interest" description="Disordered" evidence="1">
    <location>
        <begin position="48"/>
        <end position="72"/>
    </location>
</feature>
<dbReference type="EMBL" id="JAENGZ010000968">
    <property type="protein sequence ID" value="KAG6951904.1"/>
    <property type="molecule type" value="Genomic_DNA"/>
</dbReference>
<dbReference type="VEuPathDB" id="FungiDB:PC110_g8328"/>
<dbReference type="OrthoDB" id="128810at2759"/>
<gene>
    <name evidence="2" type="ORF">JG687_00013324</name>
</gene>
<proteinExistence type="predicted"/>
<evidence type="ECO:0000313" key="3">
    <source>
        <dbReference type="Proteomes" id="UP000688947"/>
    </source>
</evidence>
<dbReference type="AlphaFoldDB" id="A0A8T1TZK9"/>
<dbReference type="Proteomes" id="UP000688947">
    <property type="component" value="Unassembled WGS sequence"/>
</dbReference>